<feature type="compositionally biased region" description="Polar residues" evidence="1">
    <location>
        <begin position="312"/>
        <end position="325"/>
    </location>
</feature>
<feature type="region of interest" description="Disordered" evidence="1">
    <location>
        <begin position="176"/>
        <end position="396"/>
    </location>
</feature>
<reference evidence="2 3" key="1">
    <citation type="journal article" date="2012" name="Eukaryot. Cell">
        <title>Draft genome sequence of CBS 2479, the standard type strain of Trichosporon asahii.</title>
        <authorList>
            <person name="Yang R.Y."/>
            <person name="Li H.T."/>
            <person name="Zhu H."/>
            <person name="Zhou G.P."/>
            <person name="Wang M."/>
            <person name="Wang L."/>
        </authorList>
    </citation>
    <scope>NUCLEOTIDE SEQUENCE [LARGE SCALE GENOMIC DNA]</scope>
    <source>
        <strain evidence="3">ATCC 90039 / CBS 2479 / JCM 2466 / KCTC 7840 / NCYC 2677 / UAMH 7654</strain>
    </source>
</reference>
<dbReference type="KEGG" id="tasa:A1Q1_01654"/>
<dbReference type="EMBL" id="ALBS01000177">
    <property type="protein sequence ID" value="EJT49173.1"/>
    <property type="molecule type" value="Genomic_DNA"/>
</dbReference>
<dbReference type="HOGENOM" id="CLU_696745_0_0_1"/>
<gene>
    <name evidence="2" type="ORF">A1Q1_01654</name>
</gene>
<dbReference type="Proteomes" id="UP000002748">
    <property type="component" value="Unassembled WGS sequence"/>
</dbReference>
<proteinExistence type="predicted"/>
<sequence>MPERPSKFPSHMMMFPRSDWSSVVFGWPQFEDWEDGLRVNYAARDCSLAWDLAIETEDLGELGTSLSSLHYDLCYAIVEDVFPNSPQLEQFANFSIIQPFLRSAMASVWVSNLDSRGTYPPECEPYDRSWVDKYIPRPETLPLRAWTSIDPNDPTGPMEVIWVNYKGEVEEYELIERDEPDSAETGSVEMREKDTLSAVAEQSEDEDEDEDEEDGATDVSAVDIGTAAAIGPPAGGAQVHEKSAQSKATSTLVTTPGHLSHSHTKGSQRPRSPLGERRQTPAVATPSAGSSGKARKCSTTQSPAVPSRRSTKPSTRVTPSRSDSAQARLPLGERRQQATGPVSAGAAARGKEPAKPPSYQSPTSSSSQRSAKQGADTPDLSTLRLQSPRRPSIRTG</sequence>
<feature type="compositionally biased region" description="Low complexity" evidence="1">
    <location>
        <begin position="357"/>
        <end position="373"/>
    </location>
</feature>
<accession>J5QUI9</accession>
<evidence type="ECO:0000313" key="3">
    <source>
        <dbReference type="Proteomes" id="UP000002748"/>
    </source>
</evidence>
<evidence type="ECO:0000256" key="1">
    <source>
        <dbReference type="SAM" id="MobiDB-lite"/>
    </source>
</evidence>
<protein>
    <submittedName>
        <fullName evidence="2">Uncharacterized protein</fullName>
    </submittedName>
</protein>
<dbReference type="VEuPathDB" id="FungiDB:A1Q1_01654"/>
<name>J5QUI9_TRIAS</name>
<dbReference type="RefSeq" id="XP_014180168.1">
    <property type="nucleotide sequence ID" value="XM_014324693.1"/>
</dbReference>
<dbReference type="GeneID" id="25985168"/>
<feature type="compositionally biased region" description="Acidic residues" evidence="1">
    <location>
        <begin position="202"/>
        <end position="216"/>
    </location>
</feature>
<feature type="compositionally biased region" description="Polar residues" evidence="1">
    <location>
        <begin position="245"/>
        <end position="254"/>
    </location>
</feature>
<organism evidence="2 3">
    <name type="scientific">Trichosporon asahii var. asahii (strain ATCC 90039 / CBS 2479 / JCM 2466 / KCTC 7840 / NBRC 103889/ NCYC 2677 / UAMH 7654)</name>
    <name type="common">Yeast</name>
    <dbReference type="NCBI Taxonomy" id="1186058"/>
    <lineage>
        <taxon>Eukaryota</taxon>
        <taxon>Fungi</taxon>
        <taxon>Dikarya</taxon>
        <taxon>Basidiomycota</taxon>
        <taxon>Agaricomycotina</taxon>
        <taxon>Tremellomycetes</taxon>
        <taxon>Trichosporonales</taxon>
        <taxon>Trichosporonaceae</taxon>
        <taxon>Trichosporon</taxon>
    </lineage>
</organism>
<comment type="caution">
    <text evidence="2">The sequence shown here is derived from an EMBL/GenBank/DDBJ whole genome shotgun (WGS) entry which is preliminary data.</text>
</comment>
<evidence type="ECO:0000313" key="2">
    <source>
        <dbReference type="EMBL" id="EJT49173.1"/>
    </source>
</evidence>
<feature type="compositionally biased region" description="Low complexity" evidence="1">
    <location>
        <begin position="224"/>
        <end position="237"/>
    </location>
</feature>
<dbReference type="AlphaFoldDB" id="J5QUI9"/>